<dbReference type="Pfam" id="PF16913">
    <property type="entry name" value="PUNUT"/>
    <property type="match status" value="1"/>
</dbReference>
<dbReference type="EMBL" id="MN739168">
    <property type="protein sequence ID" value="QHS92083.1"/>
    <property type="molecule type" value="Genomic_DNA"/>
</dbReference>
<dbReference type="AlphaFoldDB" id="A0A6C0BLB3"/>
<feature type="transmembrane region" description="Helical" evidence="1">
    <location>
        <begin position="127"/>
        <end position="148"/>
    </location>
</feature>
<feature type="transmembrane region" description="Helical" evidence="1">
    <location>
        <begin position="154"/>
        <end position="175"/>
    </location>
</feature>
<feature type="transmembrane region" description="Helical" evidence="1">
    <location>
        <begin position="75"/>
        <end position="95"/>
    </location>
</feature>
<feature type="transmembrane region" description="Helical" evidence="1">
    <location>
        <begin position="230"/>
        <end position="249"/>
    </location>
</feature>
<evidence type="ECO:0000256" key="1">
    <source>
        <dbReference type="SAM" id="Phobius"/>
    </source>
</evidence>
<proteinExistence type="predicted"/>
<keyword evidence="1" id="KW-0812">Transmembrane</keyword>
<evidence type="ECO:0008006" key="3">
    <source>
        <dbReference type="Google" id="ProtNLM"/>
    </source>
</evidence>
<sequence>MELFKREHASILAYSLVYAFSSAGETLSIKALNYNPVPVTLPVYTAFLSNQLWIFMIPFYLFMKKDSCDKYIGQYVGMGILIFLISLLRSIGANILPGSLFSLLISTSILFTMMLRWFWLKKRITRWHIAAGFCCVLSALCICIDTTGGTLEPSFAQGLVASIAAAFVVAVAGAWQEKLQSTWENVNLRVVEMTIAASIIASVLLGLVGMGVKEFGQWSPTLVSATQTRASLILVVGCSITLPILKLLVRNTKYSIIQVSSSFFFEFVQVSSALLGSVSNILLFSEPWALGYIGAIVFLALAFAFYIVGNIKVKKGTVALEPKLVEVSNPIQLRVEQEGIRVTVSVWK</sequence>
<feature type="transmembrane region" description="Helical" evidence="1">
    <location>
        <begin position="101"/>
        <end position="120"/>
    </location>
</feature>
<feature type="transmembrane region" description="Helical" evidence="1">
    <location>
        <begin position="41"/>
        <end position="63"/>
    </location>
</feature>
<feature type="transmembrane region" description="Helical" evidence="1">
    <location>
        <begin position="187"/>
        <end position="210"/>
    </location>
</feature>
<reference evidence="2" key="1">
    <citation type="journal article" date="2020" name="Nature">
        <title>Giant virus diversity and host interactions through global metagenomics.</title>
        <authorList>
            <person name="Schulz F."/>
            <person name="Roux S."/>
            <person name="Paez-Espino D."/>
            <person name="Jungbluth S."/>
            <person name="Walsh D.A."/>
            <person name="Denef V.J."/>
            <person name="McMahon K.D."/>
            <person name="Konstantinidis K.T."/>
            <person name="Eloe-Fadrosh E.A."/>
            <person name="Kyrpides N.C."/>
            <person name="Woyke T."/>
        </authorList>
    </citation>
    <scope>NUCLEOTIDE SEQUENCE</scope>
    <source>
        <strain evidence="2">GVMAG-M-3300013285-6</strain>
    </source>
</reference>
<protein>
    <recommendedName>
        <fullName evidence="3">EamA domain-containing protein</fullName>
    </recommendedName>
</protein>
<accession>A0A6C0BLB3</accession>
<name>A0A6C0BLB3_9ZZZZ</name>
<feature type="transmembrane region" description="Helical" evidence="1">
    <location>
        <begin position="261"/>
        <end position="283"/>
    </location>
</feature>
<organism evidence="2">
    <name type="scientific">viral metagenome</name>
    <dbReference type="NCBI Taxonomy" id="1070528"/>
    <lineage>
        <taxon>unclassified sequences</taxon>
        <taxon>metagenomes</taxon>
        <taxon>organismal metagenomes</taxon>
    </lineage>
</organism>
<dbReference type="SUPFAM" id="SSF103481">
    <property type="entry name" value="Multidrug resistance efflux transporter EmrE"/>
    <property type="match status" value="1"/>
</dbReference>
<feature type="transmembrane region" description="Helical" evidence="1">
    <location>
        <begin position="289"/>
        <end position="308"/>
    </location>
</feature>
<dbReference type="InterPro" id="IPR037185">
    <property type="entry name" value="EmrE-like"/>
</dbReference>
<evidence type="ECO:0000313" key="2">
    <source>
        <dbReference type="EMBL" id="QHS92083.1"/>
    </source>
</evidence>
<keyword evidence="1" id="KW-1133">Transmembrane helix</keyword>
<keyword evidence="1" id="KW-0472">Membrane</keyword>